<accession>A0ABM6YF92</accession>
<gene>
    <name evidence="1" type="ORF">D0Z68_00755</name>
</gene>
<evidence type="ECO:0000313" key="2">
    <source>
        <dbReference type="Proteomes" id="UP000258667"/>
    </source>
</evidence>
<name>A0ABM6YF92_RICJA</name>
<reference evidence="1 2" key="1">
    <citation type="submission" date="2018-08" db="EMBL/GenBank/DDBJ databases">
        <title>Complete genomic DNA sequence of Rickettsia japonica in China.</title>
        <authorList>
            <person name="Lu Q."/>
            <person name="Li C."/>
        </authorList>
    </citation>
    <scope>NUCLEOTIDE SEQUENCE [LARGE SCALE GENOMIC DNA]</scope>
    <source>
        <strain evidence="1 2">LA4/2015</strain>
    </source>
</reference>
<dbReference type="EMBL" id="CP032049">
    <property type="protein sequence ID" value="AXU06106.1"/>
    <property type="molecule type" value="Genomic_DNA"/>
</dbReference>
<dbReference type="InterPro" id="IPR022439">
    <property type="entry name" value="RPE4"/>
</dbReference>
<protein>
    <submittedName>
        <fullName evidence="1">Palindromic element RPE4 domain-containing protein</fullName>
    </submittedName>
</protein>
<organism evidence="1 2">
    <name type="scientific">Rickettsia japonica</name>
    <dbReference type="NCBI Taxonomy" id="35790"/>
    <lineage>
        <taxon>Bacteria</taxon>
        <taxon>Pseudomonadati</taxon>
        <taxon>Pseudomonadota</taxon>
        <taxon>Alphaproteobacteria</taxon>
        <taxon>Rickettsiales</taxon>
        <taxon>Rickettsiaceae</taxon>
        <taxon>Rickettsieae</taxon>
        <taxon>Rickettsia</taxon>
        <taxon>spotted fever group</taxon>
    </lineage>
</organism>
<proteinExistence type="predicted"/>
<dbReference type="Proteomes" id="UP000258667">
    <property type="component" value="Chromosome"/>
</dbReference>
<dbReference type="NCBIfam" id="TIGR03777">
    <property type="entry name" value="RPE4"/>
    <property type="match status" value="1"/>
</dbReference>
<keyword evidence="2" id="KW-1185">Reference proteome</keyword>
<evidence type="ECO:0000313" key="1">
    <source>
        <dbReference type="EMBL" id="AXU06106.1"/>
    </source>
</evidence>
<sequence length="61" mass="6998">MGLFHSFNVIPAWIPNRHCKHVLLCRHNSILSSRDLIAGSSKNIKTTSTSYFYEYRGQTTV</sequence>